<reference evidence="3" key="1">
    <citation type="journal article" date="2014" name="Front. Microbiol.">
        <title>High frequency of phylogenetically diverse reductive dehalogenase-homologous genes in deep subseafloor sedimentary metagenomes.</title>
        <authorList>
            <person name="Kawai M."/>
            <person name="Futagami T."/>
            <person name="Toyoda A."/>
            <person name="Takaki Y."/>
            <person name="Nishi S."/>
            <person name="Hori S."/>
            <person name="Arai W."/>
            <person name="Tsubouchi T."/>
            <person name="Morono Y."/>
            <person name="Uchiyama I."/>
            <person name="Ito T."/>
            <person name="Fujiyama A."/>
            <person name="Inagaki F."/>
            <person name="Takami H."/>
        </authorList>
    </citation>
    <scope>NUCLEOTIDE SEQUENCE</scope>
    <source>
        <strain evidence="3">Expedition CK06-06</strain>
    </source>
</reference>
<evidence type="ECO:0000256" key="1">
    <source>
        <dbReference type="SAM" id="MobiDB-lite"/>
    </source>
</evidence>
<evidence type="ECO:0000313" key="3">
    <source>
        <dbReference type="EMBL" id="GAF76183.1"/>
    </source>
</evidence>
<evidence type="ECO:0000256" key="2">
    <source>
        <dbReference type="SAM" id="Phobius"/>
    </source>
</evidence>
<feature type="region of interest" description="Disordered" evidence="1">
    <location>
        <begin position="95"/>
        <end position="116"/>
    </location>
</feature>
<feature type="transmembrane region" description="Helical" evidence="2">
    <location>
        <begin position="37"/>
        <end position="56"/>
    </location>
</feature>
<dbReference type="EMBL" id="BARS01005623">
    <property type="protein sequence ID" value="GAF76183.1"/>
    <property type="molecule type" value="Genomic_DNA"/>
</dbReference>
<dbReference type="AlphaFoldDB" id="X0S546"/>
<keyword evidence="2" id="KW-1133">Transmembrane helix</keyword>
<feature type="transmembrane region" description="Helical" evidence="2">
    <location>
        <begin position="62"/>
        <end position="81"/>
    </location>
</feature>
<comment type="caution">
    <text evidence="3">The sequence shown here is derived from an EMBL/GenBank/DDBJ whole genome shotgun (WGS) entry which is preliminary data.</text>
</comment>
<proteinExistence type="predicted"/>
<accession>X0S546</accession>
<keyword evidence="2" id="KW-0812">Transmembrane</keyword>
<keyword evidence="2" id="KW-0472">Membrane</keyword>
<sequence length="116" mass="13361">MTLEIILWILAWVVISEVGFIISLKKLGIEGWVQAKLLCFVVGALFMAVQIFIVFMEGESQYINLLYEFIILGIIAALFLINKRIVDYIKKKEAAKKKSKGRKIKRRKTTSKRIGR</sequence>
<organism evidence="3">
    <name type="scientific">marine sediment metagenome</name>
    <dbReference type="NCBI Taxonomy" id="412755"/>
    <lineage>
        <taxon>unclassified sequences</taxon>
        <taxon>metagenomes</taxon>
        <taxon>ecological metagenomes</taxon>
    </lineage>
</organism>
<name>X0S546_9ZZZZ</name>
<feature type="transmembrane region" description="Helical" evidence="2">
    <location>
        <begin position="6"/>
        <end position="25"/>
    </location>
</feature>
<protein>
    <submittedName>
        <fullName evidence="3">Uncharacterized protein</fullName>
    </submittedName>
</protein>
<gene>
    <name evidence="3" type="ORF">S01H1_11026</name>
</gene>